<name>A0A929A0F6_LEPEC</name>
<dbReference type="GO" id="GO:0035556">
    <property type="term" value="P:intracellular signal transduction"/>
    <property type="evidence" value="ECO:0007669"/>
    <property type="project" value="InterPro"/>
</dbReference>
<dbReference type="PROSITE" id="PS50186">
    <property type="entry name" value="DEP"/>
    <property type="match status" value="1"/>
</dbReference>
<dbReference type="Proteomes" id="UP000615026">
    <property type="component" value="Unassembled WGS sequence"/>
</dbReference>
<protein>
    <recommendedName>
        <fullName evidence="2">DEP domain-containing protein</fullName>
    </recommendedName>
</protein>
<feature type="non-terminal residue" evidence="3">
    <location>
        <position position="1"/>
    </location>
</feature>
<dbReference type="SUPFAM" id="SSF46785">
    <property type="entry name" value="Winged helix' DNA-binding domain"/>
    <property type="match status" value="1"/>
</dbReference>
<keyword evidence="4" id="KW-1185">Reference proteome</keyword>
<evidence type="ECO:0000313" key="3">
    <source>
        <dbReference type="EMBL" id="MBE9070889.1"/>
    </source>
</evidence>
<dbReference type="InterPro" id="IPR000591">
    <property type="entry name" value="DEP_dom"/>
</dbReference>
<proteinExistence type="predicted"/>
<evidence type="ECO:0000259" key="2">
    <source>
        <dbReference type="PROSITE" id="PS50186"/>
    </source>
</evidence>
<feature type="domain" description="DEP" evidence="2">
    <location>
        <begin position="119"/>
        <end position="179"/>
    </location>
</feature>
<dbReference type="Gene3D" id="1.10.10.10">
    <property type="entry name" value="Winged helix-like DNA-binding domain superfamily/Winged helix DNA-binding domain"/>
    <property type="match status" value="1"/>
</dbReference>
<dbReference type="RefSeq" id="WP_228016568.1">
    <property type="nucleotide sequence ID" value="NZ_JADEXP010000576.1"/>
</dbReference>
<organism evidence="3 4">
    <name type="scientific">Leptolyngbya cf. ectocarpi LEGE 11479</name>
    <dbReference type="NCBI Taxonomy" id="1828722"/>
    <lineage>
        <taxon>Bacteria</taxon>
        <taxon>Bacillati</taxon>
        <taxon>Cyanobacteriota</taxon>
        <taxon>Cyanophyceae</taxon>
        <taxon>Leptolyngbyales</taxon>
        <taxon>Leptolyngbyaceae</taxon>
        <taxon>Leptolyngbya group</taxon>
        <taxon>Leptolyngbya</taxon>
    </lineage>
</organism>
<feature type="compositionally biased region" description="Low complexity" evidence="1">
    <location>
        <begin position="51"/>
        <end position="63"/>
    </location>
</feature>
<evidence type="ECO:0000256" key="1">
    <source>
        <dbReference type="SAM" id="MobiDB-lite"/>
    </source>
</evidence>
<feature type="region of interest" description="Disordered" evidence="1">
    <location>
        <begin position="39"/>
        <end position="86"/>
    </location>
</feature>
<gene>
    <name evidence="3" type="ORF">IQ260_30080</name>
</gene>
<comment type="caution">
    <text evidence="3">The sequence shown here is derived from an EMBL/GenBank/DDBJ whole genome shotgun (WGS) entry which is preliminary data.</text>
</comment>
<dbReference type="AlphaFoldDB" id="A0A929A0F6"/>
<evidence type="ECO:0000313" key="4">
    <source>
        <dbReference type="Proteomes" id="UP000615026"/>
    </source>
</evidence>
<dbReference type="InterPro" id="IPR036390">
    <property type="entry name" value="WH_DNA-bd_sf"/>
</dbReference>
<feature type="region of interest" description="Disordered" evidence="1">
    <location>
        <begin position="184"/>
        <end position="211"/>
    </location>
</feature>
<dbReference type="InterPro" id="IPR036388">
    <property type="entry name" value="WH-like_DNA-bd_sf"/>
</dbReference>
<accession>A0A929A0F6</accession>
<reference evidence="3" key="1">
    <citation type="submission" date="2020-10" db="EMBL/GenBank/DDBJ databases">
        <authorList>
            <person name="Castelo-Branco R."/>
            <person name="Eusebio N."/>
            <person name="Adriana R."/>
            <person name="Vieira A."/>
            <person name="Brugerolle De Fraissinette N."/>
            <person name="Rezende De Castro R."/>
            <person name="Schneider M.P."/>
            <person name="Vasconcelos V."/>
            <person name="Leao P.N."/>
        </authorList>
    </citation>
    <scope>NUCLEOTIDE SEQUENCE</scope>
    <source>
        <strain evidence="3">LEGE 11479</strain>
    </source>
</reference>
<dbReference type="EMBL" id="JADEXP010000576">
    <property type="protein sequence ID" value="MBE9070889.1"/>
    <property type="molecule type" value="Genomic_DNA"/>
</dbReference>
<sequence length="211" mass="23269">ASLRHYDIEIPFPQCDMNLQSPQLDELLAIFKQQAIGISSSYPTTSPPESLPSEVPPSVSSSELPDDPAVDLPPEQTTEQTAPLPDLLANLDVETLAEAMRGPQGIERQASPDQPDAPPTYFTGKVVLEWLQQKRDYTHAGAMLVAQWLLQKGLIYALTDDRDFEDSFEDSQALYQFYQDSPAAQAKSVESPSNPVISDKDATEIYSPETD</sequence>